<evidence type="ECO:0000313" key="2">
    <source>
        <dbReference type="EMBL" id="MCT8992086.1"/>
    </source>
</evidence>
<gene>
    <name evidence="2" type="ORF">NYR54_17630</name>
</gene>
<accession>A0A9X2XC28</accession>
<dbReference type="EMBL" id="JAODNV010000024">
    <property type="protein sequence ID" value="MCT8992086.1"/>
    <property type="molecule type" value="Genomic_DNA"/>
</dbReference>
<proteinExistence type="predicted"/>
<keyword evidence="3" id="KW-1185">Reference proteome</keyword>
<evidence type="ECO:0000256" key="1">
    <source>
        <dbReference type="SAM" id="MobiDB-lite"/>
    </source>
</evidence>
<evidence type="ECO:0000313" key="3">
    <source>
        <dbReference type="Proteomes" id="UP001149009"/>
    </source>
</evidence>
<feature type="region of interest" description="Disordered" evidence="1">
    <location>
        <begin position="49"/>
        <end position="72"/>
    </location>
</feature>
<comment type="caution">
    <text evidence="2">The sequence shown here is derived from an EMBL/GenBank/DDBJ whole genome shotgun (WGS) entry which is preliminary data.</text>
</comment>
<dbReference type="AlphaFoldDB" id="A0A9X2XC28"/>
<name>A0A9X2XC28_9HYPH</name>
<dbReference type="Proteomes" id="UP001149009">
    <property type="component" value="Unassembled WGS sequence"/>
</dbReference>
<organism evidence="2 3">
    <name type="scientific">Chelativorans petroleitrophicus</name>
    <dbReference type="NCBI Taxonomy" id="2975484"/>
    <lineage>
        <taxon>Bacteria</taxon>
        <taxon>Pseudomonadati</taxon>
        <taxon>Pseudomonadota</taxon>
        <taxon>Alphaproteobacteria</taxon>
        <taxon>Hyphomicrobiales</taxon>
        <taxon>Phyllobacteriaceae</taxon>
        <taxon>Chelativorans</taxon>
    </lineage>
</organism>
<reference evidence="2" key="1">
    <citation type="submission" date="2022-08" db="EMBL/GenBank/DDBJ databases">
        <title>Chelativorans sichuanense sp. nov., a paraffin oil-degrading bacterium isolated from a mixture of oil-based drill cuttings and paddy soil.</title>
        <authorList>
            <person name="Yu J."/>
            <person name="Liu H."/>
            <person name="Chen Q."/>
        </authorList>
    </citation>
    <scope>NUCLEOTIDE SEQUENCE</scope>
    <source>
        <strain evidence="2">SCAU 2101</strain>
    </source>
</reference>
<protein>
    <submittedName>
        <fullName evidence="2">Uncharacterized protein</fullName>
    </submittedName>
</protein>
<dbReference type="RefSeq" id="WP_261517038.1">
    <property type="nucleotide sequence ID" value="NZ_JAODNV010000024.1"/>
</dbReference>
<sequence>MKRTSKERSAPMETLPPEIKILLREIEKEPVPERLLQLALQLQEALARRSRGEEAVGTAAQTSARPKQKVLR</sequence>